<proteinExistence type="predicted"/>
<dbReference type="Proteomes" id="UP000008311">
    <property type="component" value="Unassembled WGS sequence"/>
</dbReference>
<evidence type="ECO:0000256" key="1">
    <source>
        <dbReference type="SAM" id="Phobius"/>
    </source>
</evidence>
<evidence type="ECO:0000313" key="3">
    <source>
        <dbReference type="EMBL" id="EEF22177.1"/>
    </source>
</evidence>
<feature type="non-terminal residue" evidence="3">
    <location>
        <position position="60"/>
    </location>
</feature>
<organism evidence="3 4">
    <name type="scientific">Ricinus communis</name>
    <name type="common">Castor bean</name>
    <dbReference type="NCBI Taxonomy" id="3988"/>
    <lineage>
        <taxon>Eukaryota</taxon>
        <taxon>Viridiplantae</taxon>
        <taxon>Streptophyta</taxon>
        <taxon>Embryophyta</taxon>
        <taxon>Tracheophyta</taxon>
        <taxon>Spermatophyta</taxon>
        <taxon>Magnoliopsida</taxon>
        <taxon>eudicotyledons</taxon>
        <taxon>Gunneridae</taxon>
        <taxon>Pentapetalae</taxon>
        <taxon>rosids</taxon>
        <taxon>fabids</taxon>
        <taxon>Malpighiales</taxon>
        <taxon>Euphorbiaceae</taxon>
        <taxon>Acalyphoideae</taxon>
        <taxon>Acalypheae</taxon>
        <taxon>Ricinus</taxon>
    </lineage>
</organism>
<feature type="transmembrane region" description="Helical" evidence="1">
    <location>
        <begin position="28"/>
        <end position="48"/>
    </location>
</feature>
<protein>
    <recommendedName>
        <fullName evidence="5">Secreted protein</fullName>
    </recommendedName>
</protein>
<keyword evidence="1" id="KW-0472">Membrane</keyword>
<gene>
    <name evidence="3" type="ORF">RCOM_2109890</name>
</gene>
<keyword evidence="1" id="KW-0812">Transmembrane</keyword>
<dbReference type="EMBL" id="EQ996263">
    <property type="protein sequence ID" value="EEF22177.1"/>
    <property type="molecule type" value="Genomic_DNA"/>
</dbReference>
<dbReference type="InParanoid" id="B9TPN8"/>
<name>B9TPN8_RICCO</name>
<feature type="chain" id="PRO_5002892226" description="Secreted protein" evidence="2">
    <location>
        <begin position="24"/>
        <end position="60"/>
    </location>
</feature>
<evidence type="ECO:0000313" key="4">
    <source>
        <dbReference type="Proteomes" id="UP000008311"/>
    </source>
</evidence>
<sequence length="60" mass="6094">MLGGVAVLRLVAAAHVAAHQAHAQVYPLVAGLHAFFAAVGVGVMRVNLVECSHCSLMAAS</sequence>
<feature type="signal peptide" evidence="2">
    <location>
        <begin position="1"/>
        <end position="23"/>
    </location>
</feature>
<evidence type="ECO:0008006" key="5">
    <source>
        <dbReference type="Google" id="ProtNLM"/>
    </source>
</evidence>
<keyword evidence="4" id="KW-1185">Reference proteome</keyword>
<keyword evidence="1" id="KW-1133">Transmembrane helix</keyword>
<keyword evidence="2" id="KW-0732">Signal</keyword>
<dbReference type="AlphaFoldDB" id="B9TPN8"/>
<evidence type="ECO:0000256" key="2">
    <source>
        <dbReference type="SAM" id="SignalP"/>
    </source>
</evidence>
<accession>B9TPN8</accession>
<reference evidence="4" key="1">
    <citation type="journal article" date="2010" name="Nat. Biotechnol.">
        <title>Draft genome sequence of the oilseed species Ricinus communis.</title>
        <authorList>
            <person name="Chan A.P."/>
            <person name="Crabtree J."/>
            <person name="Zhao Q."/>
            <person name="Lorenzi H."/>
            <person name="Orvis J."/>
            <person name="Puiu D."/>
            <person name="Melake-Berhan A."/>
            <person name="Jones K.M."/>
            <person name="Redman J."/>
            <person name="Chen G."/>
            <person name="Cahoon E.B."/>
            <person name="Gedil M."/>
            <person name="Stanke M."/>
            <person name="Haas B.J."/>
            <person name="Wortman J.R."/>
            <person name="Fraser-Liggett C.M."/>
            <person name="Ravel J."/>
            <person name="Rabinowicz P.D."/>
        </authorList>
    </citation>
    <scope>NUCLEOTIDE SEQUENCE [LARGE SCALE GENOMIC DNA]</scope>
    <source>
        <strain evidence="4">cv. Hale</strain>
    </source>
</reference>